<dbReference type="Gene3D" id="3.60.40.10">
    <property type="entry name" value="PPM-type phosphatase domain"/>
    <property type="match status" value="1"/>
</dbReference>
<dbReference type="EMBL" id="CP141261">
    <property type="protein sequence ID" value="WRL64037.1"/>
    <property type="molecule type" value="Genomic_DNA"/>
</dbReference>
<feature type="transmembrane region" description="Helical" evidence="2">
    <location>
        <begin position="27"/>
        <end position="56"/>
    </location>
</feature>
<accession>A0ABZ1B101</accession>
<proteinExistence type="predicted"/>
<keyword evidence="5" id="KW-1185">Reference proteome</keyword>
<feature type="transmembrane region" description="Helical" evidence="2">
    <location>
        <begin position="63"/>
        <end position="82"/>
    </location>
</feature>
<dbReference type="InterPro" id="IPR036457">
    <property type="entry name" value="PPM-type-like_dom_sf"/>
</dbReference>
<protein>
    <submittedName>
        <fullName evidence="4">PP2C family protein-serine/threonine phosphatase</fullName>
        <ecNumber evidence="4">3.1.3.16</ecNumber>
    </submittedName>
</protein>
<dbReference type="Pfam" id="PF07228">
    <property type="entry name" value="SpoIIE"/>
    <property type="match status" value="1"/>
</dbReference>
<dbReference type="InterPro" id="IPR052016">
    <property type="entry name" value="Bact_Sigma-Reg"/>
</dbReference>
<gene>
    <name evidence="4" type="ORF">U6N30_31370</name>
</gene>
<reference evidence="4 5" key="1">
    <citation type="submission" date="2023-12" db="EMBL/GenBank/DDBJ databases">
        <title>Blastococcus brunescens sp. nov., an actonobacterium isolated from sandstone collected in sahara desert.</title>
        <authorList>
            <person name="Gtari M."/>
            <person name="Ghodhbane F."/>
        </authorList>
    </citation>
    <scope>NUCLEOTIDE SEQUENCE [LARGE SCALE GENOMIC DNA]</scope>
    <source>
        <strain evidence="4 5">BMG 8361</strain>
    </source>
</reference>
<dbReference type="PANTHER" id="PTHR43156:SF2">
    <property type="entry name" value="STAGE II SPORULATION PROTEIN E"/>
    <property type="match status" value="1"/>
</dbReference>
<dbReference type="RefSeq" id="WP_324275367.1">
    <property type="nucleotide sequence ID" value="NZ_CP141261.1"/>
</dbReference>
<keyword evidence="2" id="KW-0812">Transmembrane</keyword>
<dbReference type="GO" id="GO:0004722">
    <property type="term" value="F:protein serine/threonine phosphatase activity"/>
    <property type="evidence" value="ECO:0007669"/>
    <property type="project" value="UniProtKB-EC"/>
</dbReference>
<dbReference type="SMART" id="SM00331">
    <property type="entry name" value="PP2C_SIG"/>
    <property type="match status" value="1"/>
</dbReference>
<keyword evidence="1 4" id="KW-0378">Hydrolase</keyword>
<organism evidence="4 5">
    <name type="scientific">Blastococcus brunescens</name>
    <dbReference type="NCBI Taxonomy" id="1564165"/>
    <lineage>
        <taxon>Bacteria</taxon>
        <taxon>Bacillati</taxon>
        <taxon>Actinomycetota</taxon>
        <taxon>Actinomycetes</taxon>
        <taxon>Geodermatophilales</taxon>
        <taxon>Geodermatophilaceae</taxon>
        <taxon>Blastococcus</taxon>
    </lineage>
</organism>
<keyword evidence="2" id="KW-1133">Transmembrane helix</keyword>
<evidence type="ECO:0000313" key="5">
    <source>
        <dbReference type="Proteomes" id="UP001324287"/>
    </source>
</evidence>
<dbReference type="PANTHER" id="PTHR43156">
    <property type="entry name" value="STAGE II SPORULATION PROTEIN E-RELATED"/>
    <property type="match status" value="1"/>
</dbReference>
<name>A0ABZ1B101_9ACTN</name>
<dbReference type="Proteomes" id="UP001324287">
    <property type="component" value="Chromosome"/>
</dbReference>
<evidence type="ECO:0000256" key="1">
    <source>
        <dbReference type="ARBA" id="ARBA00022801"/>
    </source>
</evidence>
<sequence>MPGLPEGFTSTLRQRIPWWSHPRRRAVVLAALLVAQWALVAGASTPGLAVAMYGLVPIVLAGYWFELRGALLLATAATLVFLTDKLLVSHPDLAGSTLWLATLNRALVFFSVGVLVTLLLRRERALTLRVRIQEEELAELDALRAALTPADVPERPHLTIATSFTPAEGLVAGDFFLVVDGPDASTTVVVGDVVGHGLDAARCAAFVRAALATFARFTADPVQLLQLANTALSEHRSAESRFVTVVCLNIAPPPGRTVRWAAAGHEVPWELDSASPLPGGRVGAPLGIGTPLTIGAGTYALAEGTGLLAFTDGLVEGRSARRDPSRPVELFGEERAQQLVRDHRGAEPAALLDALVSAVTAFTGGAPADDLCLVAVRATPALATSG</sequence>
<evidence type="ECO:0000259" key="3">
    <source>
        <dbReference type="SMART" id="SM00331"/>
    </source>
</evidence>
<feature type="domain" description="PPM-type phosphatase" evidence="3">
    <location>
        <begin position="158"/>
        <end position="378"/>
    </location>
</feature>
<dbReference type="InterPro" id="IPR001932">
    <property type="entry name" value="PPM-type_phosphatase-like_dom"/>
</dbReference>
<feature type="transmembrane region" description="Helical" evidence="2">
    <location>
        <begin position="102"/>
        <end position="120"/>
    </location>
</feature>
<evidence type="ECO:0000313" key="4">
    <source>
        <dbReference type="EMBL" id="WRL64037.1"/>
    </source>
</evidence>
<keyword evidence="2" id="KW-0472">Membrane</keyword>
<dbReference type="EC" id="3.1.3.16" evidence="4"/>
<evidence type="ECO:0000256" key="2">
    <source>
        <dbReference type="SAM" id="Phobius"/>
    </source>
</evidence>